<reference evidence="1" key="1">
    <citation type="submission" date="2018-07" db="EMBL/GenBank/DDBJ databases">
        <title>Complete genome sequence of the cyanophage S-PRM1 isolated from Singapore coastal waters.</title>
        <authorList>
            <person name="Chenard C."/>
            <person name="Kolundzija S."/>
            <person name="Lauro F.M."/>
        </authorList>
    </citation>
    <scope>NUCLEOTIDE SEQUENCE [LARGE SCALE GENOMIC DNA]</scope>
</reference>
<accession>A0A346FKD4</accession>
<dbReference type="GO" id="GO:0016636">
    <property type="term" value="F:oxidoreductase activity, acting on the CH-CH group of donors, iron-sulfur protein as acceptor"/>
    <property type="evidence" value="ECO:0007669"/>
    <property type="project" value="InterPro"/>
</dbReference>
<evidence type="ECO:0000313" key="2">
    <source>
        <dbReference type="Proteomes" id="UP000259950"/>
    </source>
</evidence>
<dbReference type="Gene3D" id="3.40.1500.20">
    <property type="match status" value="1"/>
</dbReference>
<evidence type="ECO:0000313" key="1">
    <source>
        <dbReference type="EMBL" id="AXN58439.1"/>
    </source>
</evidence>
<evidence type="ECO:0008006" key="3">
    <source>
        <dbReference type="Google" id="ProtNLM"/>
    </source>
</evidence>
<name>A0A346FKD4_9CAUD</name>
<keyword evidence="2" id="KW-1185">Reference proteome</keyword>
<dbReference type="Pfam" id="PF05996">
    <property type="entry name" value="Fe_bilin_red"/>
    <property type="match status" value="1"/>
</dbReference>
<dbReference type="Proteomes" id="UP000259950">
    <property type="component" value="Segment"/>
</dbReference>
<protein>
    <recommendedName>
        <fullName evidence="3">Phycoerythrobilin</fullName>
    </recommendedName>
</protein>
<dbReference type="GO" id="GO:0010024">
    <property type="term" value="P:phytochromobilin biosynthetic process"/>
    <property type="evidence" value="ECO:0007669"/>
    <property type="project" value="InterPro"/>
</dbReference>
<dbReference type="RefSeq" id="YP_010097818.1">
    <property type="nucleotide sequence ID" value="NC_055761.1"/>
</dbReference>
<proteinExistence type="predicted"/>
<dbReference type="GeneID" id="65115485"/>
<organism evidence="1">
    <name type="scientific">Synechococcus virus S-PRM1</name>
    <dbReference type="NCBI Taxonomy" id="2100130"/>
    <lineage>
        <taxon>Viruses</taxon>
        <taxon>Duplodnaviria</taxon>
        <taxon>Heunggongvirae</taxon>
        <taxon>Uroviricota</taxon>
        <taxon>Caudoviricetes</taxon>
        <taxon>Pantevenvirales</taxon>
        <taxon>Kyanoviridae</taxon>
        <taxon>Makelovirus</taxon>
        <taxon>Makelovirus prm1</taxon>
    </lineage>
</organism>
<dbReference type="EMBL" id="MH629685">
    <property type="protein sequence ID" value="AXN58439.1"/>
    <property type="molecule type" value="Genomic_DNA"/>
</dbReference>
<dbReference type="GO" id="GO:0050897">
    <property type="term" value="F:cobalt ion binding"/>
    <property type="evidence" value="ECO:0007669"/>
    <property type="project" value="InterPro"/>
</dbReference>
<dbReference type="KEGG" id="vg:65115485"/>
<sequence>MDTSNDIWKNYKKVLWETFPDLENICDWADWEGKNLNLSAKLYNSPYILKAREVEIWNEKTCIYNTIIYPKTGSDLPCFGMDLMMFFPKKVVLTFDFQHPRENYLFSVPNLPKCEGGIRFFEPGNHFSENLYIRKCTSEQVDDYLNDFKTYLQIFAGMLNSKKPTGLDISKYTDFDQYMTKLDPVAGYLSSNFGKEQSEKLVKEFLFTY</sequence>
<dbReference type="InterPro" id="IPR009249">
    <property type="entry name" value="Ferredoxin-dep_bilin_Rdtase"/>
</dbReference>